<reference evidence="3 4" key="1">
    <citation type="submission" date="2016-04" db="EMBL/GenBank/DDBJ databases">
        <title>Genome analyses suggest a sexual origin of heterokaryosis in a supposedly ancient asexual fungus.</title>
        <authorList>
            <person name="Ropars J."/>
            <person name="Sedzielewska K."/>
            <person name="Noel J."/>
            <person name="Charron P."/>
            <person name="Farinelli L."/>
            <person name="Marton T."/>
            <person name="Kruger M."/>
            <person name="Pelin A."/>
            <person name="Brachmann A."/>
            <person name="Corradi N."/>
        </authorList>
    </citation>
    <scope>NUCLEOTIDE SEQUENCE [LARGE SCALE GENOMIC DNA]</scope>
    <source>
        <strain evidence="3 4">C2</strain>
    </source>
</reference>
<feature type="region of interest" description="Disordered" evidence="1">
    <location>
        <begin position="113"/>
        <end position="153"/>
    </location>
</feature>
<dbReference type="VEuPathDB" id="FungiDB:RhiirA1_463962"/>
<dbReference type="VEuPathDB" id="FungiDB:RhiirFUN_021424"/>
<feature type="transmembrane region" description="Helical" evidence="2">
    <location>
        <begin position="172"/>
        <end position="195"/>
    </location>
</feature>
<protein>
    <submittedName>
        <fullName evidence="3">Uncharacterized protein</fullName>
    </submittedName>
</protein>
<evidence type="ECO:0000256" key="2">
    <source>
        <dbReference type="SAM" id="Phobius"/>
    </source>
</evidence>
<dbReference type="EMBL" id="LLXL01001089">
    <property type="protein sequence ID" value="PKK66462.1"/>
    <property type="molecule type" value="Genomic_DNA"/>
</dbReference>
<evidence type="ECO:0000313" key="3">
    <source>
        <dbReference type="EMBL" id="PKK66462.1"/>
    </source>
</evidence>
<comment type="caution">
    <text evidence="3">The sequence shown here is derived from an EMBL/GenBank/DDBJ whole genome shotgun (WGS) entry which is preliminary data.</text>
</comment>
<keyword evidence="2" id="KW-0812">Transmembrane</keyword>
<evidence type="ECO:0000313" key="4">
    <source>
        <dbReference type="Proteomes" id="UP000233469"/>
    </source>
</evidence>
<reference evidence="3 4" key="2">
    <citation type="submission" date="2017-10" db="EMBL/GenBank/DDBJ databases">
        <title>Extensive intraspecific genome diversity in a model arbuscular mycorrhizal fungus.</title>
        <authorList>
            <person name="Chen E.C.H."/>
            <person name="Morin E."/>
            <person name="Baudet D."/>
            <person name="Noel J."/>
            <person name="Ndikumana S."/>
            <person name="Charron P."/>
            <person name="St-Onge C."/>
            <person name="Giorgi J."/>
            <person name="Grigoriev I.V."/>
            <person name="Roux C."/>
            <person name="Martin F.M."/>
            <person name="Corradi N."/>
        </authorList>
    </citation>
    <scope>NUCLEOTIDE SEQUENCE [LARGE SCALE GENOMIC DNA]</scope>
    <source>
        <strain evidence="3 4">C2</strain>
    </source>
</reference>
<sequence length="196" mass="22028">MTIYCVKLDCKCIFAFNYGDSYYPFDPMIVSVYYDEPVIFIRIGTKTFILDEYDDCTKSERPDSFHAVLTDEQPKATFIPKNTGRTGFKIYTNEPGCGFQNECIILAWKDPQGPKESKTNQTFPNDNNDDNNDNNNNNNSNNNNNNSNNNNNNNNNSITTIITNGTGNNVQISAIICNCSVIVFAIIGVVMAHFIL</sequence>
<evidence type="ECO:0000256" key="1">
    <source>
        <dbReference type="SAM" id="MobiDB-lite"/>
    </source>
</evidence>
<dbReference type="AlphaFoldDB" id="A0A2N1MXS5"/>
<proteinExistence type="predicted"/>
<name>A0A2N1MXS5_9GLOM</name>
<feature type="compositionally biased region" description="Low complexity" evidence="1">
    <location>
        <begin position="133"/>
        <end position="153"/>
    </location>
</feature>
<organism evidence="3 4">
    <name type="scientific">Rhizophagus irregularis</name>
    <dbReference type="NCBI Taxonomy" id="588596"/>
    <lineage>
        <taxon>Eukaryota</taxon>
        <taxon>Fungi</taxon>
        <taxon>Fungi incertae sedis</taxon>
        <taxon>Mucoromycota</taxon>
        <taxon>Glomeromycotina</taxon>
        <taxon>Glomeromycetes</taxon>
        <taxon>Glomerales</taxon>
        <taxon>Glomeraceae</taxon>
        <taxon>Rhizophagus</taxon>
    </lineage>
</organism>
<accession>A0A2N1MXS5</accession>
<gene>
    <name evidence="3" type="ORF">RhiirC2_714827</name>
</gene>
<dbReference type="Proteomes" id="UP000233469">
    <property type="component" value="Unassembled WGS sequence"/>
</dbReference>
<keyword evidence="2" id="KW-1133">Transmembrane helix</keyword>
<dbReference type="VEuPathDB" id="FungiDB:FUN_011857"/>
<keyword evidence="2" id="KW-0472">Membrane</keyword>